<dbReference type="PROSITE" id="PS51257">
    <property type="entry name" value="PROKAR_LIPOPROTEIN"/>
    <property type="match status" value="1"/>
</dbReference>
<proteinExistence type="inferred from homology"/>
<dbReference type="InterPro" id="IPR037066">
    <property type="entry name" value="Plug_dom_sf"/>
</dbReference>
<dbReference type="NCBIfam" id="TIGR04057">
    <property type="entry name" value="SusC_RagA_signa"/>
    <property type="match status" value="1"/>
</dbReference>
<evidence type="ECO:0000256" key="5">
    <source>
        <dbReference type="ARBA" id="ARBA00023136"/>
    </source>
</evidence>
<keyword evidence="6 7" id="KW-0998">Cell outer membrane</keyword>
<keyword evidence="2 7" id="KW-0813">Transport</keyword>
<name>A0ABP8M9N2_9BACT</name>
<evidence type="ECO:0000256" key="1">
    <source>
        <dbReference type="ARBA" id="ARBA00004571"/>
    </source>
</evidence>
<dbReference type="PROSITE" id="PS52016">
    <property type="entry name" value="TONB_DEPENDENT_REC_3"/>
    <property type="match status" value="1"/>
</dbReference>
<accession>A0ABP8M9N2</accession>
<keyword evidence="9" id="KW-0675">Receptor</keyword>
<dbReference type="InterPro" id="IPR039426">
    <property type="entry name" value="TonB-dep_rcpt-like"/>
</dbReference>
<dbReference type="Proteomes" id="UP001501508">
    <property type="component" value="Unassembled WGS sequence"/>
</dbReference>
<feature type="domain" description="TonB-dependent receptor plug" evidence="8">
    <location>
        <begin position="136"/>
        <end position="241"/>
    </location>
</feature>
<comment type="caution">
    <text evidence="9">The sequence shown here is derived from an EMBL/GenBank/DDBJ whole genome shotgun (WGS) entry which is preliminary data.</text>
</comment>
<comment type="subcellular location">
    <subcellularLocation>
        <location evidence="1 7">Cell outer membrane</location>
        <topology evidence="1 7">Multi-pass membrane protein</topology>
    </subcellularLocation>
</comment>
<keyword evidence="4 7" id="KW-0812">Transmembrane</keyword>
<dbReference type="InterPro" id="IPR012910">
    <property type="entry name" value="Plug_dom"/>
</dbReference>
<reference evidence="10" key="1">
    <citation type="journal article" date="2019" name="Int. J. Syst. Evol. Microbiol.">
        <title>The Global Catalogue of Microorganisms (GCM) 10K type strain sequencing project: providing services to taxonomists for standard genome sequencing and annotation.</title>
        <authorList>
            <consortium name="The Broad Institute Genomics Platform"/>
            <consortium name="The Broad Institute Genome Sequencing Center for Infectious Disease"/>
            <person name="Wu L."/>
            <person name="Ma J."/>
        </authorList>
    </citation>
    <scope>NUCLEOTIDE SEQUENCE [LARGE SCALE GENOMIC DNA]</scope>
    <source>
        <strain evidence="10">JCM 31920</strain>
    </source>
</reference>
<keyword evidence="3 7" id="KW-1134">Transmembrane beta strand</keyword>
<gene>
    <name evidence="9" type="ORF">GCM10023091_37150</name>
</gene>
<dbReference type="EMBL" id="BAABEY010000033">
    <property type="protein sequence ID" value="GAA4445445.1"/>
    <property type="molecule type" value="Genomic_DNA"/>
</dbReference>
<dbReference type="InterPro" id="IPR036942">
    <property type="entry name" value="Beta-barrel_TonB_sf"/>
</dbReference>
<evidence type="ECO:0000259" key="8">
    <source>
        <dbReference type="Pfam" id="PF07715"/>
    </source>
</evidence>
<organism evidence="9 10">
    <name type="scientific">Ravibacter arvi</name>
    <dbReference type="NCBI Taxonomy" id="2051041"/>
    <lineage>
        <taxon>Bacteria</taxon>
        <taxon>Pseudomonadati</taxon>
        <taxon>Bacteroidota</taxon>
        <taxon>Cytophagia</taxon>
        <taxon>Cytophagales</taxon>
        <taxon>Spirosomataceae</taxon>
        <taxon>Ravibacter</taxon>
    </lineage>
</organism>
<evidence type="ECO:0000256" key="7">
    <source>
        <dbReference type="PROSITE-ProRule" id="PRU01360"/>
    </source>
</evidence>
<dbReference type="SUPFAM" id="SSF56935">
    <property type="entry name" value="Porins"/>
    <property type="match status" value="1"/>
</dbReference>
<sequence>MMKPVEILPVKGGKSRSQAFVIGVVICLCSLTACLAQVGERRQISGRVISAGNGEGLPGVNVILKGTTTGTVTEVSGHYRIEVSGNDPVLVFSFIGFRQQEIQVNRQSIIDVSLETDVQSLEQVVVIGYGSQKSTRVTGAIARIKSTDLEERPVGRLDQALMGKLAGVQVQQTSGAPGKSLAVKVRGTSSVNFSNTPLYVVDGFPISGDLNNINTQDIESIEVLKDAASAAIYGSRGANGVVLITTKAGKEGKPAIQLDISRGVQTRFSRYDVLNRDEWIEYAIEERNNTWMLQGGKPSDPNSARTNSNYWIDPVWLTNPGSLPDNDWQDIVDRTASVSNYQLSASASNDKFKYYLSGNYFNQNGIIIGSDFKRMNFRTNVESKLSKVINVGINLSAGTSIRNDPQTDWNGGPVSRSHIMPPVVGVTQQTESGGYYPYVLSALINPLAMLNEYTNEIKSRQFLVNAYADVFLAKGLKLRSSFGTEQRSDETLYFIPNNINRNNGAQATATNSVFESYLTEHLLSYKLAKSSWDLDLLGGFSYQEAKSGNWSLAKSGFADDEVRTLNAGTVLNSGSSDKTLWNLMSFFGRANFSFKDKYMLAATVRRDGSSRFGRDNRWGWFPSASAGWRILEEPFMKDVSWLSELKLRASYGLAGNNNIGNFASIGTLGAANYIIGTGQQKIPGYGPSSFSNTMLGWEKTTTTDVGLDLGIFRNRLQVGFDYYIADTRDLLLDVQIPEVTGYTTALQNIGKVRNRGVELELTSLNIDKAFKWTSSFNISANRNKVLQLGPDGSPVYGTSEGYRVTITQIGKPIGSYYMLEQEGVFMNQEELDAHPHYLRQNVGDIKYKDYNRDGVINQDDIHIVGDAFPDYFWGFRNTFSYKGFDLSVFMDGQQGVNILNIASRSNMQSRQNVWGMWRNRWRSPENPGNGMVPRAAVTDNMTTASSFWLFDGSYWAVRNITLGYNIPPAFLGKVNWLNGIRLYSSVDNVFMYDHYHGNPQTGNHANSSLTPNIDSGTSYPLATTWTFGLSVKF</sequence>
<dbReference type="Gene3D" id="2.60.40.1120">
    <property type="entry name" value="Carboxypeptidase-like, regulatory domain"/>
    <property type="match status" value="1"/>
</dbReference>
<dbReference type="Gene3D" id="2.170.130.10">
    <property type="entry name" value="TonB-dependent receptor, plug domain"/>
    <property type="match status" value="1"/>
</dbReference>
<dbReference type="InterPro" id="IPR008969">
    <property type="entry name" value="CarboxyPept-like_regulatory"/>
</dbReference>
<comment type="similarity">
    <text evidence="7">Belongs to the TonB-dependent receptor family.</text>
</comment>
<dbReference type="Pfam" id="PF07715">
    <property type="entry name" value="Plug"/>
    <property type="match status" value="1"/>
</dbReference>
<dbReference type="InterPro" id="IPR023997">
    <property type="entry name" value="TonB-dep_OMP_SusC/RagA_CS"/>
</dbReference>
<dbReference type="Pfam" id="PF13715">
    <property type="entry name" value="CarbopepD_reg_2"/>
    <property type="match status" value="1"/>
</dbReference>
<evidence type="ECO:0000313" key="9">
    <source>
        <dbReference type="EMBL" id="GAA4445445.1"/>
    </source>
</evidence>
<dbReference type="InterPro" id="IPR023996">
    <property type="entry name" value="TonB-dep_OMP_SusC/RagA"/>
</dbReference>
<evidence type="ECO:0000256" key="3">
    <source>
        <dbReference type="ARBA" id="ARBA00022452"/>
    </source>
</evidence>
<dbReference type="RefSeq" id="WP_345031983.1">
    <property type="nucleotide sequence ID" value="NZ_BAABEY010000033.1"/>
</dbReference>
<protein>
    <submittedName>
        <fullName evidence="9">TonB-dependent receptor</fullName>
    </submittedName>
</protein>
<evidence type="ECO:0000256" key="6">
    <source>
        <dbReference type="ARBA" id="ARBA00023237"/>
    </source>
</evidence>
<evidence type="ECO:0000313" key="10">
    <source>
        <dbReference type="Proteomes" id="UP001501508"/>
    </source>
</evidence>
<evidence type="ECO:0000256" key="2">
    <source>
        <dbReference type="ARBA" id="ARBA00022448"/>
    </source>
</evidence>
<evidence type="ECO:0000256" key="4">
    <source>
        <dbReference type="ARBA" id="ARBA00022692"/>
    </source>
</evidence>
<keyword evidence="10" id="KW-1185">Reference proteome</keyword>
<keyword evidence="5 7" id="KW-0472">Membrane</keyword>
<dbReference type="NCBIfam" id="TIGR04056">
    <property type="entry name" value="OMP_RagA_SusC"/>
    <property type="match status" value="1"/>
</dbReference>
<dbReference type="SUPFAM" id="SSF49464">
    <property type="entry name" value="Carboxypeptidase regulatory domain-like"/>
    <property type="match status" value="1"/>
</dbReference>
<dbReference type="Gene3D" id="2.40.170.20">
    <property type="entry name" value="TonB-dependent receptor, beta-barrel domain"/>
    <property type="match status" value="1"/>
</dbReference>